<accession>U5DHM8</accession>
<keyword evidence="5" id="KW-0472">Membrane</keyword>
<comment type="caution">
    <text evidence="8">The sequence shown here is derived from an EMBL/GenBank/DDBJ whole genome shotgun (WGS) entry which is preliminary data.</text>
</comment>
<reference evidence="8 9" key="1">
    <citation type="submission" date="2013-05" db="EMBL/GenBank/DDBJ databases">
        <title>Draft genome sequence of Rubidibacter lacunae KORDI 51-2.</title>
        <authorList>
            <person name="Choi D.H."/>
            <person name="Noh J.H."/>
            <person name="Kwon K.-K."/>
            <person name="Lee J.-H."/>
            <person name="Ryu J.-Y."/>
        </authorList>
    </citation>
    <scope>NUCLEOTIDE SEQUENCE [LARGE SCALE GENOMIC DNA]</scope>
    <source>
        <strain evidence="8 9">KORDI 51-2</strain>
    </source>
</reference>
<evidence type="ECO:0000259" key="7">
    <source>
        <dbReference type="Pfam" id="PF25944"/>
    </source>
</evidence>
<feature type="compositionally biased region" description="Basic and acidic residues" evidence="4">
    <location>
        <begin position="1"/>
        <end position="11"/>
    </location>
</feature>
<feature type="region of interest" description="Disordered" evidence="4">
    <location>
        <begin position="419"/>
        <end position="445"/>
    </location>
</feature>
<evidence type="ECO:0000313" key="8">
    <source>
        <dbReference type="EMBL" id="ERN40089.1"/>
    </source>
</evidence>
<evidence type="ECO:0000259" key="6">
    <source>
        <dbReference type="Pfam" id="PF25917"/>
    </source>
</evidence>
<keyword evidence="5" id="KW-0812">Transmembrane</keyword>
<dbReference type="InterPro" id="IPR058626">
    <property type="entry name" value="MdtA-like_b-barrel"/>
</dbReference>
<evidence type="ECO:0000256" key="5">
    <source>
        <dbReference type="SAM" id="Phobius"/>
    </source>
</evidence>
<dbReference type="InterPro" id="IPR058625">
    <property type="entry name" value="MdtA-like_BSH"/>
</dbReference>
<gene>
    <name evidence="8" type="ORF">KR51_00033750</name>
</gene>
<dbReference type="Pfam" id="PF25944">
    <property type="entry name" value="Beta-barrel_RND"/>
    <property type="match status" value="1"/>
</dbReference>
<dbReference type="Gene3D" id="1.10.287.470">
    <property type="entry name" value="Helix hairpin bin"/>
    <property type="match status" value="3"/>
</dbReference>
<feature type="compositionally biased region" description="Gly residues" evidence="4">
    <location>
        <begin position="425"/>
        <end position="435"/>
    </location>
</feature>
<dbReference type="InParanoid" id="U5DHM8"/>
<evidence type="ECO:0000256" key="2">
    <source>
        <dbReference type="ARBA" id="ARBA00009477"/>
    </source>
</evidence>
<evidence type="ECO:0000256" key="1">
    <source>
        <dbReference type="ARBA" id="ARBA00004236"/>
    </source>
</evidence>
<proteinExistence type="inferred from homology"/>
<dbReference type="Gene3D" id="2.40.30.170">
    <property type="match status" value="1"/>
</dbReference>
<dbReference type="AlphaFoldDB" id="U5DHM8"/>
<feature type="domain" description="Multidrug resistance protein MdtA-like beta-barrel" evidence="7">
    <location>
        <begin position="330"/>
        <end position="385"/>
    </location>
</feature>
<dbReference type="eggNOG" id="COG0845">
    <property type="taxonomic scope" value="Bacteria"/>
</dbReference>
<keyword evidence="9" id="KW-1185">Reference proteome</keyword>
<evidence type="ECO:0000256" key="3">
    <source>
        <dbReference type="SAM" id="Coils"/>
    </source>
</evidence>
<dbReference type="InterPro" id="IPR006143">
    <property type="entry name" value="RND_pump_MFP"/>
</dbReference>
<dbReference type="EMBL" id="ASSJ01000081">
    <property type="protein sequence ID" value="ERN40089.1"/>
    <property type="molecule type" value="Genomic_DNA"/>
</dbReference>
<feature type="coiled-coil region" evidence="3">
    <location>
        <begin position="172"/>
        <end position="227"/>
    </location>
</feature>
<dbReference type="RefSeq" id="WP_022608983.1">
    <property type="nucleotide sequence ID" value="NZ_ASSJ01000081.1"/>
</dbReference>
<protein>
    <submittedName>
        <fullName evidence="8">RND family efflux transporter, MFP subunit</fullName>
    </submittedName>
</protein>
<dbReference type="OrthoDB" id="5379451at2"/>
<dbReference type="Pfam" id="PF25917">
    <property type="entry name" value="BSH_RND"/>
    <property type="match status" value="1"/>
</dbReference>
<dbReference type="GO" id="GO:0015562">
    <property type="term" value="F:efflux transmembrane transporter activity"/>
    <property type="evidence" value="ECO:0007669"/>
    <property type="project" value="TreeGrafter"/>
</dbReference>
<dbReference type="SUPFAM" id="SSF111369">
    <property type="entry name" value="HlyD-like secretion proteins"/>
    <property type="match status" value="2"/>
</dbReference>
<dbReference type="NCBIfam" id="TIGR01730">
    <property type="entry name" value="RND_mfp"/>
    <property type="match status" value="1"/>
</dbReference>
<feature type="region of interest" description="Disordered" evidence="4">
    <location>
        <begin position="1"/>
        <end position="28"/>
    </location>
</feature>
<evidence type="ECO:0000313" key="9">
    <source>
        <dbReference type="Proteomes" id="UP000016960"/>
    </source>
</evidence>
<organism evidence="8 9">
    <name type="scientific">Rubidibacter lacunae KORDI 51-2</name>
    <dbReference type="NCBI Taxonomy" id="582515"/>
    <lineage>
        <taxon>Bacteria</taxon>
        <taxon>Bacillati</taxon>
        <taxon>Cyanobacteriota</taxon>
        <taxon>Cyanophyceae</taxon>
        <taxon>Oscillatoriophycideae</taxon>
        <taxon>Chroococcales</taxon>
        <taxon>Aphanothecaceae</taxon>
        <taxon>Rubidibacter</taxon>
    </lineage>
</organism>
<keyword evidence="5" id="KW-1133">Transmembrane helix</keyword>
<comment type="similarity">
    <text evidence="2">Belongs to the membrane fusion protein (MFP) (TC 8.A.1) family.</text>
</comment>
<dbReference type="GO" id="GO:1990281">
    <property type="term" value="C:efflux pump complex"/>
    <property type="evidence" value="ECO:0007669"/>
    <property type="project" value="TreeGrafter"/>
</dbReference>
<dbReference type="PANTHER" id="PTHR30469">
    <property type="entry name" value="MULTIDRUG RESISTANCE PROTEIN MDTA"/>
    <property type="match status" value="1"/>
</dbReference>
<dbReference type="PANTHER" id="PTHR30469:SF39">
    <property type="entry name" value="SLL0180 PROTEIN"/>
    <property type="match status" value="1"/>
</dbReference>
<evidence type="ECO:0000256" key="4">
    <source>
        <dbReference type="SAM" id="MobiDB-lite"/>
    </source>
</evidence>
<dbReference type="Gene3D" id="2.40.50.100">
    <property type="match status" value="2"/>
</dbReference>
<comment type="subcellular location">
    <subcellularLocation>
        <location evidence="1">Cell membrane</location>
    </subcellularLocation>
</comment>
<dbReference type="STRING" id="582515.KR51_00033750"/>
<feature type="domain" description="Multidrug resistance protein MdtA-like barrel-sandwich hybrid" evidence="6">
    <location>
        <begin position="97"/>
        <end position="307"/>
    </location>
</feature>
<name>U5DHM8_9CHRO</name>
<sequence>MSTPHTDRDLQPIEPLPDGNGQQPVPNESSSRPSLWLLLVPLLFLFGGGLLWRFIFARGGGPPMMDVPAVRVKLAPVISHTVRETSEFVGLLEASERVNLSPRIEGRVVEILVNEGDRVSAGTPIIQLRPDRNQAEVDAAIANASIQQSALNGAQAEVRVVEANVASRQAEVRRAEANVRRREADLDLAQINYDRVVPLVSEGAQARQALDERTSELESARAEYEASLETLSVARNTLAATEQQSIATRTNVSQRQAALDQARADINALREDLEYNRIVTPIDGIVGDIPVEIGDYVEAGDELTTITQNDRLDFKIAVPVERALDLRLGLPVELRLGDSDEPVASGKIEFISPKVDESSQSILVEARFANPGGKFRDEQFARARIVWNARDGVLVPTSAIARLGGQAFVFTAESGDGCTAPKGPSAGGRAPGGAAGSPPSDAPVARQRPVELGGLQGNNYQVLSGLEAGETLIVSGIVKLTDCAAIAPQPDTAAGPVPPGR</sequence>
<dbReference type="Gene3D" id="2.40.420.20">
    <property type="match status" value="1"/>
</dbReference>
<dbReference type="Proteomes" id="UP000016960">
    <property type="component" value="Unassembled WGS sequence"/>
</dbReference>
<feature type="transmembrane region" description="Helical" evidence="5">
    <location>
        <begin position="35"/>
        <end position="55"/>
    </location>
</feature>
<keyword evidence="3" id="KW-0175">Coiled coil</keyword>